<dbReference type="PANTHER" id="PTHR22437">
    <property type="entry name" value="WINGED HELIX DOMAIN-CONTAINING PROTEIN"/>
    <property type="match status" value="1"/>
</dbReference>
<feature type="region of interest" description="Disordered" evidence="1">
    <location>
        <begin position="248"/>
        <end position="331"/>
    </location>
</feature>
<evidence type="ECO:0000256" key="1">
    <source>
        <dbReference type="SAM" id="MobiDB-lite"/>
    </source>
</evidence>
<evidence type="ECO:0000313" key="4">
    <source>
        <dbReference type="RefSeq" id="XP_031549301.1"/>
    </source>
</evidence>
<accession>A0A6P8H1M6</accession>
<evidence type="ECO:0000259" key="2">
    <source>
        <dbReference type="Pfam" id="PF10264"/>
    </source>
</evidence>
<dbReference type="Proteomes" id="UP000515163">
    <property type="component" value="Unplaced"/>
</dbReference>
<dbReference type="InParanoid" id="A0A6P8H1M6"/>
<dbReference type="GO" id="GO:0000977">
    <property type="term" value="F:RNA polymerase II transcription regulatory region sequence-specific DNA binding"/>
    <property type="evidence" value="ECO:0007669"/>
    <property type="project" value="TreeGrafter"/>
</dbReference>
<feature type="compositionally biased region" description="Low complexity" evidence="1">
    <location>
        <begin position="281"/>
        <end position="294"/>
    </location>
</feature>
<name>A0A6P8H1M6_ACTTE</name>
<proteinExistence type="predicted"/>
<keyword evidence="3" id="KW-1185">Reference proteome</keyword>
<feature type="domain" description="Winged helix Storkhead-box1" evidence="2">
    <location>
        <begin position="134"/>
        <end position="208"/>
    </location>
</feature>
<feature type="compositionally biased region" description="Basic and acidic residues" evidence="1">
    <location>
        <begin position="295"/>
        <end position="327"/>
    </location>
</feature>
<feature type="compositionally biased region" description="Polar residues" evidence="1">
    <location>
        <begin position="659"/>
        <end position="669"/>
    </location>
</feature>
<feature type="compositionally biased region" description="Basic and acidic residues" evidence="1">
    <location>
        <begin position="385"/>
        <end position="400"/>
    </location>
</feature>
<gene>
    <name evidence="4" type="primary">LOC116286855</name>
</gene>
<feature type="compositionally biased region" description="Polar residues" evidence="1">
    <location>
        <begin position="431"/>
        <end position="443"/>
    </location>
</feature>
<dbReference type="KEGG" id="aten:116286855"/>
<feature type="region of interest" description="Disordered" evidence="1">
    <location>
        <begin position="343"/>
        <end position="447"/>
    </location>
</feature>
<dbReference type="InterPro" id="IPR019391">
    <property type="entry name" value="Storkhead-box_WHD"/>
</dbReference>
<evidence type="ECO:0000313" key="3">
    <source>
        <dbReference type="Proteomes" id="UP000515163"/>
    </source>
</evidence>
<dbReference type="RefSeq" id="XP_031549301.1">
    <property type="nucleotide sequence ID" value="XM_031693441.1"/>
</dbReference>
<feature type="compositionally biased region" description="Basic and acidic residues" evidence="1">
    <location>
        <begin position="216"/>
        <end position="236"/>
    </location>
</feature>
<feature type="region of interest" description="Disordered" evidence="1">
    <location>
        <begin position="215"/>
        <end position="236"/>
    </location>
</feature>
<dbReference type="AlphaFoldDB" id="A0A6P8H1M6"/>
<feature type="region of interest" description="Disordered" evidence="1">
    <location>
        <begin position="574"/>
        <end position="606"/>
    </location>
</feature>
<dbReference type="GO" id="GO:0005737">
    <property type="term" value="C:cytoplasm"/>
    <property type="evidence" value="ECO:0007669"/>
    <property type="project" value="TreeGrafter"/>
</dbReference>
<feature type="region of interest" description="Disordered" evidence="1">
    <location>
        <begin position="659"/>
        <end position="698"/>
    </location>
</feature>
<feature type="compositionally biased region" description="Basic and acidic residues" evidence="1">
    <location>
        <begin position="574"/>
        <end position="589"/>
    </location>
</feature>
<dbReference type="OrthoDB" id="5968173at2759"/>
<organism evidence="3 4">
    <name type="scientific">Actinia tenebrosa</name>
    <name type="common">Australian red waratah sea anemone</name>
    <dbReference type="NCBI Taxonomy" id="6105"/>
    <lineage>
        <taxon>Eukaryota</taxon>
        <taxon>Metazoa</taxon>
        <taxon>Cnidaria</taxon>
        <taxon>Anthozoa</taxon>
        <taxon>Hexacorallia</taxon>
        <taxon>Actiniaria</taxon>
        <taxon>Actiniidae</taxon>
        <taxon>Actinia</taxon>
    </lineage>
</organism>
<dbReference type="PANTHER" id="PTHR22437:SF0">
    <property type="entry name" value="FI21431P1"/>
    <property type="match status" value="1"/>
</dbReference>
<sequence length="849" mass="95262">MATSSKTIRDCTRTPKCSILLSNVLGISLTPSSLDVTDQNGTTNDPNKPQQYAGKALFDSFIEENKSTLHTRLNESLSEIRFAGWIQPFTLLAKGPLEDLEVIKEAWRRRFLRSPKEFNIRELGMIKSVDTEIVQQAPFLPLTKAVYEAIAALNKNNLPSSQQHVFEYLAHTYQYVHVPKPNVIRDSLGILFKEGKVYSSGNDYFVLVDSQSDISEDNKKEKKTTSVKEKTPHEKHVPCVVCESTNHKLNSTHAQKVQTSKGKEHAPLCEKHKRGEKKTNNKGSSSKESNSLISKEYKDLKSDKKEKRTNTSSRSENHSKKMNDKTPKKSVWGQIACFIRGKHGGAASETGPHQKPDSMNDKNVESAVPGSDAIPIDQPGSSVDKILESKVEPDEKRKALDSANESQGENPAQIQRSNSFAARNKKRPNLVRSNTFTAGSSNKAPRPVDYDIITSRIDEQSTGISTPNQHLTRPLSREYAKKSSLSEKAIYFNTSDFVRQSTPVKDAEKITSKNNVLPQKPDSFRERNSTNKIREAERFPPTNQAKLDYPRDRNNACAVGIVRPWSSHAQTTRLDSRPVSRTNSMKETRQFSLSASCTPTGDANKPALRENRDIKRSLSLRENRKSDCTPQALQRYAGSENRDFYIGESPLKQLLTKNTGNTLPVSPSHPNYIPAIQDRSRNSTPNRNSFPSANSSLKRNSWHEASLNECDENYSHASSQRTGFSYQDEKPTKRHDVFSFDYMNRNHFSKGMIPCDCSDAGYSENYERRSASSDPYYNTPSSVHKDERSSIYSNSDYGILLDEVSSSGSSEIQSIMNQEKKLDNKTMTPYTVAKGEVVLDSSLTFIGII</sequence>
<dbReference type="GO" id="GO:0006357">
    <property type="term" value="P:regulation of transcription by RNA polymerase II"/>
    <property type="evidence" value="ECO:0007669"/>
    <property type="project" value="InterPro"/>
</dbReference>
<dbReference type="GO" id="GO:0005634">
    <property type="term" value="C:nucleus"/>
    <property type="evidence" value="ECO:0007669"/>
    <property type="project" value="TreeGrafter"/>
</dbReference>
<feature type="compositionally biased region" description="Basic and acidic residues" evidence="1">
    <location>
        <begin position="352"/>
        <end position="364"/>
    </location>
</feature>
<dbReference type="GeneID" id="116286855"/>
<dbReference type="Pfam" id="PF10264">
    <property type="entry name" value="WHD_Storkhead"/>
    <property type="match status" value="1"/>
</dbReference>
<feature type="compositionally biased region" description="Polar residues" evidence="1">
    <location>
        <begin position="403"/>
        <end position="421"/>
    </location>
</feature>
<feature type="compositionally biased region" description="Polar residues" evidence="1">
    <location>
        <begin position="682"/>
        <end position="698"/>
    </location>
</feature>
<feature type="compositionally biased region" description="Basic and acidic residues" evidence="1">
    <location>
        <begin position="261"/>
        <end position="270"/>
    </location>
</feature>
<dbReference type="InterPro" id="IPR040126">
    <property type="entry name" value="STOX1/2"/>
</dbReference>
<feature type="compositionally biased region" description="Polar residues" evidence="1">
    <location>
        <begin position="590"/>
        <end position="601"/>
    </location>
</feature>
<protein>
    <submittedName>
        <fullName evidence="4">Uncharacterized protein LOC116286855</fullName>
    </submittedName>
</protein>
<reference evidence="4" key="1">
    <citation type="submission" date="2025-08" db="UniProtKB">
        <authorList>
            <consortium name="RefSeq"/>
        </authorList>
    </citation>
    <scope>IDENTIFICATION</scope>
    <source>
        <tissue evidence="4">Tentacle</tissue>
    </source>
</reference>
<feature type="compositionally biased region" description="Polar residues" evidence="1">
    <location>
        <begin position="248"/>
        <end position="260"/>
    </location>
</feature>